<feature type="region of interest" description="Disordered" evidence="7">
    <location>
        <begin position="266"/>
        <end position="296"/>
    </location>
</feature>
<dbReference type="Pfam" id="PF05000">
    <property type="entry name" value="RNA_pol_Rpb1_4"/>
    <property type="match status" value="1"/>
</dbReference>
<dbReference type="PANTHER" id="PTHR19376">
    <property type="entry name" value="DNA-DIRECTED RNA POLYMERASE"/>
    <property type="match status" value="1"/>
</dbReference>
<dbReference type="Gene3D" id="3.30.1490.180">
    <property type="entry name" value="RNA polymerase ii"/>
    <property type="match status" value="1"/>
</dbReference>
<keyword evidence="3 6" id="KW-0548">Nucleotidyltransferase</keyword>
<feature type="domain" description="RNA polymerase N-terminal" evidence="8">
    <location>
        <begin position="437"/>
        <end position="750"/>
    </location>
</feature>
<evidence type="ECO:0000256" key="1">
    <source>
        <dbReference type="ARBA" id="ARBA00022478"/>
    </source>
</evidence>
<dbReference type="InterPro" id="IPR044893">
    <property type="entry name" value="RNA_pol_Rpb1_clamp_domain"/>
</dbReference>
<dbReference type="Gene3D" id="2.40.40.20">
    <property type="match status" value="1"/>
</dbReference>
<dbReference type="Gene3D" id="1.10.132.30">
    <property type="match status" value="1"/>
</dbReference>
<dbReference type="GO" id="GO:0006351">
    <property type="term" value="P:DNA-templated transcription"/>
    <property type="evidence" value="ECO:0007669"/>
    <property type="project" value="InterPro"/>
</dbReference>
<dbReference type="Gene3D" id="6.10.250.2940">
    <property type="match status" value="1"/>
</dbReference>
<comment type="similarity">
    <text evidence="6">Belongs to the RNA polymerase beta' chain family.</text>
</comment>
<dbReference type="InterPro" id="IPR007080">
    <property type="entry name" value="RNA_pol_Rpb1_1"/>
</dbReference>
<organism evidence="9 10">
    <name type="scientific">Marchantia polymorpha subsp. ruderalis</name>
    <dbReference type="NCBI Taxonomy" id="1480154"/>
    <lineage>
        <taxon>Eukaryota</taxon>
        <taxon>Viridiplantae</taxon>
        <taxon>Streptophyta</taxon>
        <taxon>Embryophyta</taxon>
        <taxon>Marchantiophyta</taxon>
        <taxon>Marchantiopsida</taxon>
        <taxon>Marchantiidae</taxon>
        <taxon>Marchantiales</taxon>
        <taxon>Marchantiaceae</taxon>
        <taxon>Marchantia</taxon>
    </lineage>
</organism>
<keyword evidence="1 6" id="KW-0240">DNA-directed RNA polymerase</keyword>
<evidence type="ECO:0000256" key="6">
    <source>
        <dbReference type="RuleBase" id="RU004279"/>
    </source>
</evidence>
<evidence type="ECO:0000256" key="4">
    <source>
        <dbReference type="ARBA" id="ARBA00023163"/>
    </source>
</evidence>
<proteinExistence type="inferred from homology"/>
<dbReference type="Proteomes" id="UP000077202">
    <property type="component" value="Unassembled WGS sequence"/>
</dbReference>
<name>A0A176VP21_MARPO</name>
<protein>
    <recommendedName>
        <fullName evidence="6">DNA-directed RNA polymerase subunit</fullName>
        <ecNumber evidence="6">2.7.7.6</ecNumber>
    </recommendedName>
</protein>
<sequence>MEVSEVPPEGGTPQLAKICGIQFGLMTTANTLNMSVLVTREGSIRSKDPMNAYFGLPTPSGKCLTCNGVTVDECQGHFGHILLSLPIFHPNYVEALVTLLRRICLNCGQLRKKSKLSSYHESSLALLAGADHQAQSNLGTHSNYQSHEPKGTECNTSNPVHADIGMSSESNSRNKRKLEEALDEDIDDWPDGLKPCISPEEVIVLSSDDSDEDFSGKAKELQGMETNCKTGQVTKCASPGIPTSSRKMLRKRKTVSYTEELNCKSPESEFAVPSKGSGSKAYKRRRTSMESRQTEKSRVILSGDTVEPASKSVKFATKVCKYCSHGQSLNVGGSPQASSRRLGYPKPDINVHVNLKGASNEDPFNSVKFIKMSVKPKERENLAADYWDFVEGSSKLEKPLKRGSRYLLPSEALNILKKIPQKSITALGMKANIACPEAMILECLPVPPNCTRLQEDAFGKGGTNLGFKIGVDRATQAFERLVRKINIIKTSRFGKPSFQAAVVECCVLQALFQQYLREKGAPKTAPGKEKKKVDTSGRLQHRPTRWSLDWLKKNLIGKRSGFSARNVVTGDPYLSVEEIGVPMDIAKHVTYSERVTDFNRSRLQEYIDIGQDLGKSMACGAVRIIRKDERREVTRKTEIDLQTGDIVHRHLKDGDLVFVNRPPSLHKHSLLALKANIHSGATWTINPAICAPLHADFDGDCLHVFVPQTEESRAELHQLMTIPAQILPSPDENTILGLSQDYVLATYLVTSSPLFLPKDSMHQLAMWTKKQLPVPTIVKSPKLGPLWTGKQVIDLAIPEGFSFQSNNGATRIHDGEILSCGEKSNWLASTKGLVRIIAQKNTDAAVEHIDCSQAVLREWLLSQGFSVSLEDFYAAPDQDMRRKLKYKIEDNLEHAQCMFVCRGDKKILNINTSSNASMSILDSAAPSERRRRRHGLEDAAISSFRQTQSQIGETFIESISDSNCLLTMVRSGSKGSNLKVMQQIGSLGFQVIKGEELLSTHKNPKLVRLAASMGYSMENDLQDIWEIRGLVKSSLLDGLEPHEFFVHAISVRDGLFRQSLDIAEPGELFKRLMLFLRDIHIAYDGTVRNMGGLEIIQFEYDGGKCMTQDSENKNTLSNKTVMPGDAVGILAATAISQPAYQVMLEATQCLASRKIRPLELLQESLFPRSTSKLKESDRVSILRLHRCKSDGKYCEERRVLKLQDELQPVTMEILATETAIAYSSDSSEQWEGLDCAATELKQTEFFPWVGHVQLDKMVLTEKKISQEMILDRLHSKVKIHKSVSRKFRIGNIVFCIRDSCTCDMNIYQETVKLRQKEVVGPCLHFLLTRSTRGKVRSIKTVKEVSNETVELLEVLQNFIIPEILKTVVKGSEKLQSVNILWEDATWSPPVKSEENDSNVMKSGRGELVLEVTVKELYSQSRGMPWRTVQESCIQFVDYVDWQRSSPYSIQEIKSVLGVDAARDVLLQRLELAAGNSIGNKHLKLVADFMVYSGEVQGLTSYGYRDWMRSLKFSSPFTAGAFRAPIKHFLEAGRKGATERFSGVLASSVFGKKVPLGTGAVFDLNLNMETKFTSSSSTNLNSEGSAESDPGGSVDVLARLIELNTEIGVQDLSAKSEVDTYDGNNSCQVIEWGSSPGISKSEGVWDVKNNGPAKTAVDPRNRGDDQNNDAWGTSDNIPQWGAGVAGRDWPSVETLDPWGQ</sequence>
<evidence type="ECO:0000256" key="5">
    <source>
        <dbReference type="ARBA" id="ARBA00048552"/>
    </source>
</evidence>
<evidence type="ECO:0000259" key="8">
    <source>
        <dbReference type="SMART" id="SM00663"/>
    </source>
</evidence>
<reference evidence="9" key="1">
    <citation type="submission" date="2016-03" db="EMBL/GenBank/DDBJ databases">
        <title>Mechanisms controlling the formation of the plant cell surface in tip-growing cells are functionally conserved among land plants.</title>
        <authorList>
            <person name="Honkanen S."/>
            <person name="Jones V.A."/>
            <person name="Morieri G."/>
            <person name="Champion C."/>
            <person name="Hetherington A.J."/>
            <person name="Kelly S."/>
            <person name="Saint-Marcoux D."/>
            <person name="Proust H."/>
            <person name="Prescott H."/>
            <person name="Dolan L."/>
        </authorList>
    </citation>
    <scope>NUCLEOTIDE SEQUENCE [LARGE SCALE GENOMIC DNA]</scope>
    <source>
        <tissue evidence="9">Whole gametophyte</tissue>
    </source>
</reference>
<dbReference type="PANTHER" id="PTHR19376:SF36">
    <property type="entry name" value="DNA-DIRECTED RNA POLYMERASE IV SUBUNIT 1"/>
    <property type="match status" value="1"/>
</dbReference>
<dbReference type="Pfam" id="PF04998">
    <property type="entry name" value="RNA_pol_Rpb1_5"/>
    <property type="match status" value="1"/>
</dbReference>
<dbReference type="SMART" id="SM00663">
    <property type="entry name" value="RPOLA_N"/>
    <property type="match status" value="1"/>
</dbReference>
<dbReference type="GO" id="GO:0000428">
    <property type="term" value="C:DNA-directed RNA polymerase complex"/>
    <property type="evidence" value="ECO:0007669"/>
    <property type="project" value="UniProtKB-KW"/>
</dbReference>
<dbReference type="Pfam" id="PF04983">
    <property type="entry name" value="RNA_pol_Rpb1_3"/>
    <property type="match status" value="1"/>
</dbReference>
<evidence type="ECO:0000313" key="10">
    <source>
        <dbReference type="Proteomes" id="UP000077202"/>
    </source>
</evidence>
<evidence type="ECO:0000256" key="3">
    <source>
        <dbReference type="ARBA" id="ARBA00022695"/>
    </source>
</evidence>
<evidence type="ECO:0000256" key="7">
    <source>
        <dbReference type="SAM" id="MobiDB-lite"/>
    </source>
</evidence>
<dbReference type="EC" id="2.7.7.6" evidence="6"/>
<dbReference type="InterPro" id="IPR042102">
    <property type="entry name" value="RNA_pol_Rpb1_3_sf"/>
</dbReference>
<dbReference type="SUPFAM" id="SSF64484">
    <property type="entry name" value="beta and beta-prime subunits of DNA dependent RNA-polymerase"/>
    <property type="match status" value="1"/>
</dbReference>
<comment type="catalytic activity">
    <reaction evidence="5 6">
        <text>RNA(n) + a ribonucleoside 5'-triphosphate = RNA(n+1) + diphosphate</text>
        <dbReference type="Rhea" id="RHEA:21248"/>
        <dbReference type="Rhea" id="RHEA-COMP:14527"/>
        <dbReference type="Rhea" id="RHEA-COMP:17342"/>
        <dbReference type="ChEBI" id="CHEBI:33019"/>
        <dbReference type="ChEBI" id="CHEBI:61557"/>
        <dbReference type="ChEBI" id="CHEBI:140395"/>
        <dbReference type="EC" id="2.7.7.6"/>
    </reaction>
</comment>
<dbReference type="InterPro" id="IPR038120">
    <property type="entry name" value="Rpb1_funnel_sf"/>
</dbReference>
<dbReference type="InterPro" id="IPR045867">
    <property type="entry name" value="DNA-dir_RpoC_beta_prime"/>
</dbReference>
<dbReference type="InterPro" id="IPR006592">
    <property type="entry name" value="RNA_pol_N"/>
</dbReference>
<dbReference type="GO" id="GO:0003677">
    <property type="term" value="F:DNA binding"/>
    <property type="evidence" value="ECO:0007669"/>
    <property type="project" value="InterPro"/>
</dbReference>
<comment type="function">
    <text evidence="6">DNA-dependent RNA polymerase catalyzes the transcription of DNA into RNA using the four ribonucleoside triphosphates as substrates.</text>
</comment>
<dbReference type="InterPro" id="IPR007083">
    <property type="entry name" value="RNA_pol_Rpb1_4"/>
</dbReference>
<feature type="region of interest" description="Disordered" evidence="7">
    <location>
        <begin position="139"/>
        <end position="178"/>
    </location>
</feature>
<evidence type="ECO:0000313" key="9">
    <source>
        <dbReference type="EMBL" id="OAE22658.1"/>
    </source>
</evidence>
<dbReference type="InterPro" id="IPR007066">
    <property type="entry name" value="RNA_pol_Rpb1_3"/>
</dbReference>
<dbReference type="InterPro" id="IPR000722">
    <property type="entry name" value="RNA_pol_asu"/>
</dbReference>
<gene>
    <name evidence="9" type="ORF">AXG93_328s1100</name>
</gene>
<dbReference type="Gene3D" id="1.10.274.100">
    <property type="entry name" value="RNA polymerase Rpb1, domain 3"/>
    <property type="match status" value="1"/>
</dbReference>
<dbReference type="Gene3D" id="4.10.860.120">
    <property type="entry name" value="RNA polymerase II, clamp domain"/>
    <property type="match status" value="1"/>
</dbReference>
<dbReference type="CDD" id="cd02737">
    <property type="entry name" value="RNAP_IV_NRPD1_C"/>
    <property type="match status" value="1"/>
</dbReference>
<dbReference type="Pfam" id="PF04997">
    <property type="entry name" value="RNA_pol_Rpb1_1"/>
    <property type="match status" value="1"/>
</dbReference>
<keyword evidence="10" id="KW-1185">Reference proteome</keyword>
<feature type="compositionally biased region" description="Polar residues" evidence="7">
    <location>
        <begin position="1667"/>
        <end position="1676"/>
    </location>
</feature>
<keyword evidence="2 6" id="KW-0808">Transferase</keyword>
<dbReference type="GO" id="GO:0003899">
    <property type="term" value="F:DNA-directed RNA polymerase activity"/>
    <property type="evidence" value="ECO:0007669"/>
    <property type="project" value="UniProtKB-EC"/>
</dbReference>
<comment type="caution">
    <text evidence="9">The sequence shown here is derived from an EMBL/GenBank/DDBJ whole genome shotgun (WGS) entry which is preliminary data.</text>
</comment>
<accession>A0A176VP21</accession>
<keyword evidence="4 6" id="KW-0804">Transcription</keyword>
<evidence type="ECO:0000256" key="2">
    <source>
        <dbReference type="ARBA" id="ARBA00022679"/>
    </source>
</evidence>
<feature type="compositionally biased region" description="Basic and acidic residues" evidence="7">
    <location>
        <begin position="287"/>
        <end position="296"/>
    </location>
</feature>
<dbReference type="EMBL" id="LVLJ01003102">
    <property type="protein sequence ID" value="OAE22658.1"/>
    <property type="molecule type" value="Genomic_DNA"/>
</dbReference>
<dbReference type="InterPro" id="IPR040402">
    <property type="entry name" value="NRPD1_C"/>
</dbReference>
<feature type="region of interest" description="Disordered" evidence="7">
    <location>
        <begin position="1639"/>
        <end position="1699"/>
    </location>
</feature>
<dbReference type="InterPro" id="IPR007081">
    <property type="entry name" value="RNA_pol_Rpb1_5"/>
</dbReference>
<dbReference type="Pfam" id="PF00623">
    <property type="entry name" value="RNA_pol_Rpb1_2"/>
    <property type="match status" value="1"/>
</dbReference>